<dbReference type="OMA" id="EMNETEN"/>
<dbReference type="eggNOG" id="KOG4304">
    <property type="taxonomic scope" value="Eukaryota"/>
</dbReference>
<feature type="region of interest" description="Disordered" evidence="1">
    <location>
        <begin position="117"/>
        <end position="145"/>
    </location>
</feature>
<name>M3JRN2_CANMX</name>
<feature type="region of interest" description="Disordered" evidence="1">
    <location>
        <begin position="41"/>
        <end position="83"/>
    </location>
</feature>
<dbReference type="EMBL" id="AOGT01002462">
    <property type="protein sequence ID" value="EMG45445.1"/>
    <property type="molecule type" value="Genomic_DNA"/>
</dbReference>
<dbReference type="PROSITE" id="PS50888">
    <property type="entry name" value="BHLH"/>
    <property type="match status" value="1"/>
</dbReference>
<gene>
    <name evidence="3" type="ORF">G210_4366</name>
</gene>
<dbReference type="Gene3D" id="4.10.280.10">
    <property type="entry name" value="Helix-loop-helix DNA-binding domain"/>
    <property type="match status" value="1"/>
</dbReference>
<feature type="compositionally biased region" description="Acidic residues" evidence="1">
    <location>
        <begin position="232"/>
        <end position="244"/>
    </location>
</feature>
<evidence type="ECO:0000313" key="4">
    <source>
        <dbReference type="Proteomes" id="UP000011777"/>
    </source>
</evidence>
<dbReference type="Pfam" id="PF00010">
    <property type="entry name" value="HLH"/>
    <property type="match status" value="1"/>
</dbReference>
<dbReference type="STRING" id="1245528.M3JRN2"/>
<feature type="compositionally biased region" description="Polar residues" evidence="1">
    <location>
        <begin position="41"/>
        <end position="59"/>
    </location>
</feature>
<protein>
    <recommendedName>
        <fullName evidence="2">BHLH domain-containing protein</fullName>
    </recommendedName>
</protein>
<sequence length="433" mass="48098">MTLPTPPVLKTTIIQLNKELDPEDNSNNYEILTNEYNNDNNVTQTIPNSPTFEVTTNMPNKKKRRRSTANIDSEELAKRKNETKQLHSIIEKRRRIKINREFEALKYLIPACRNCNSSNPSGSSTPPNKKANTSNNNSSSNNGNKIDGMYKLTILKSSVEYILYLHHIIQKQHELITSSSDKLQDFDIDFAKVPLNVNQYRNIDKEFNFKDLLTDLEGSSDIKKSSSRTIIEEDETDSPEGDEEDKSRSASITSVPQSCPPSLSSSLNGRHRSSLPTPDFTPDMAPIMTALNKYSATNTNGIAGNRKGSYPVSPHTVGLKSSNPSPFTIPLKSTLSNSSSPALQSINNPNKSYTASVGNLKFALPDPAVNPSSQLNDVVPRRRKRVAGQIPEEDEEMNETENTSEEDVIKLADQDASKTLLSLRKSSIDSLLN</sequence>
<evidence type="ECO:0000256" key="1">
    <source>
        <dbReference type="SAM" id="MobiDB-lite"/>
    </source>
</evidence>
<dbReference type="HOGENOM" id="CLU_033003_0_0_1"/>
<evidence type="ECO:0000259" key="2">
    <source>
        <dbReference type="PROSITE" id="PS50888"/>
    </source>
</evidence>
<comment type="caution">
    <text evidence="3">The sequence shown here is derived from an EMBL/GenBank/DDBJ whole genome shotgun (WGS) entry which is preliminary data.</text>
</comment>
<feature type="region of interest" description="Disordered" evidence="1">
    <location>
        <begin position="223"/>
        <end position="284"/>
    </location>
</feature>
<dbReference type="CDD" id="cd00083">
    <property type="entry name" value="bHLH_SF"/>
    <property type="match status" value="1"/>
</dbReference>
<feature type="region of interest" description="Disordered" evidence="1">
    <location>
        <begin position="387"/>
        <end position="409"/>
    </location>
</feature>
<dbReference type="SUPFAM" id="SSF47459">
    <property type="entry name" value="HLH, helix-loop-helix DNA-binding domain"/>
    <property type="match status" value="1"/>
</dbReference>
<keyword evidence="4" id="KW-1185">Reference proteome</keyword>
<dbReference type="Proteomes" id="UP000011777">
    <property type="component" value="Unassembled WGS sequence"/>
</dbReference>
<evidence type="ECO:0000313" key="3">
    <source>
        <dbReference type="EMBL" id="EMG45445.1"/>
    </source>
</evidence>
<dbReference type="GO" id="GO:0046983">
    <property type="term" value="F:protein dimerization activity"/>
    <property type="evidence" value="ECO:0007669"/>
    <property type="project" value="InterPro"/>
</dbReference>
<proteinExistence type="predicted"/>
<dbReference type="AlphaFoldDB" id="M3JRN2"/>
<dbReference type="OrthoDB" id="690068at2759"/>
<dbReference type="SMART" id="SM00353">
    <property type="entry name" value="HLH"/>
    <property type="match status" value="1"/>
</dbReference>
<feature type="domain" description="BHLH" evidence="2">
    <location>
        <begin position="82"/>
        <end position="165"/>
    </location>
</feature>
<reference evidence="3 4" key="1">
    <citation type="submission" date="2013-02" db="EMBL/GenBank/DDBJ databases">
        <title>Genome sequence of Candida maltosa Xu316, a potential industrial strain for xylitol and ethanol production.</title>
        <authorList>
            <person name="Yu J."/>
            <person name="Wang Q."/>
            <person name="Geng X."/>
            <person name="Bao W."/>
            <person name="He P."/>
            <person name="Cai J."/>
        </authorList>
    </citation>
    <scope>NUCLEOTIDE SEQUENCE [LARGE SCALE GENOMIC DNA]</scope>
    <source>
        <strain evidence="4">Xu316</strain>
    </source>
</reference>
<organism evidence="3 4">
    <name type="scientific">Candida maltosa (strain Xu316)</name>
    <name type="common">Yeast</name>
    <dbReference type="NCBI Taxonomy" id="1245528"/>
    <lineage>
        <taxon>Eukaryota</taxon>
        <taxon>Fungi</taxon>
        <taxon>Dikarya</taxon>
        <taxon>Ascomycota</taxon>
        <taxon>Saccharomycotina</taxon>
        <taxon>Pichiomycetes</taxon>
        <taxon>Debaryomycetaceae</taxon>
        <taxon>Candida/Lodderomyces clade</taxon>
        <taxon>Candida</taxon>
    </lineage>
</organism>
<feature type="compositionally biased region" description="Low complexity" evidence="1">
    <location>
        <begin position="254"/>
        <end position="266"/>
    </location>
</feature>
<dbReference type="InterPro" id="IPR011598">
    <property type="entry name" value="bHLH_dom"/>
</dbReference>
<feature type="compositionally biased region" description="Acidic residues" evidence="1">
    <location>
        <begin position="391"/>
        <end position="406"/>
    </location>
</feature>
<accession>M3JRN2</accession>
<dbReference type="InterPro" id="IPR036638">
    <property type="entry name" value="HLH_DNA-bd_sf"/>
</dbReference>